<dbReference type="Proteomes" id="UP000265875">
    <property type="component" value="Unassembled WGS sequence"/>
</dbReference>
<name>A0A399MC11_9PSED</name>
<dbReference type="Gene3D" id="3.40.50.360">
    <property type="match status" value="1"/>
</dbReference>
<feature type="domain" description="Flavodoxin-like fold" evidence="3">
    <location>
        <begin position="1"/>
        <end position="197"/>
    </location>
</feature>
<dbReference type="InterPro" id="IPR051545">
    <property type="entry name" value="NAD(P)H_dehydrogenase_qn"/>
</dbReference>
<dbReference type="Pfam" id="PF02525">
    <property type="entry name" value="Flavodoxin_2"/>
    <property type="match status" value="1"/>
</dbReference>
<dbReference type="PANTHER" id="PTHR10204">
    <property type="entry name" value="NAD P H OXIDOREDUCTASE-RELATED"/>
    <property type="match status" value="1"/>
</dbReference>
<evidence type="ECO:0000259" key="3">
    <source>
        <dbReference type="Pfam" id="PF02525"/>
    </source>
</evidence>
<sequence>MNILVVYAHPEPQSFCSSMKDLAVSCLAERGHVVRVSDLYEMSWNPIASAEDFMERKDPGYLVYALEQRAAYASGDMAEDIAGQIGDLCWADLLIFIFPLYWCSVPAILKGWFDRVLVSGLCYGGKRFYDKGGLVGKRAVLNFTAGAKAHMFRDEQAVHGDLDFMLRPLERGTLAYTGMGVLPRFVAYNIPYVSDRERLDILANYKRYLIELELLDSMGFPSLDDYESDLYPKF</sequence>
<evidence type="ECO:0000256" key="2">
    <source>
        <dbReference type="ARBA" id="ARBA00023002"/>
    </source>
</evidence>
<proteinExistence type="inferred from homology"/>
<comment type="similarity">
    <text evidence="1">Belongs to the NAD(P)H dehydrogenase (quinone) family.</text>
</comment>
<gene>
    <name evidence="4" type="ORF">D0894_08510</name>
</gene>
<dbReference type="AlphaFoldDB" id="A0A399MC11"/>
<comment type="caution">
    <text evidence="4">The sequence shown here is derived from an EMBL/GenBank/DDBJ whole genome shotgun (WGS) entry which is preliminary data.</text>
</comment>
<dbReference type="PANTHER" id="PTHR10204:SF34">
    <property type="entry name" value="NAD(P)H DEHYDROGENASE [QUINONE] 1 ISOFORM 1"/>
    <property type="match status" value="1"/>
</dbReference>
<evidence type="ECO:0000313" key="5">
    <source>
        <dbReference type="Proteomes" id="UP000265875"/>
    </source>
</evidence>
<dbReference type="GO" id="GO:0003955">
    <property type="term" value="F:NAD(P)H dehydrogenase (quinone) activity"/>
    <property type="evidence" value="ECO:0007669"/>
    <property type="project" value="TreeGrafter"/>
</dbReference>
<protein>
    <submittedName>
        <fullName evidence="4">Flavodoxin family protein</fullName>
    </submittedName>
</protein>
<reference evidence="4 5" key="1">
    <citation type="submission" date="2018-08" db="EMBL/GenBank/DDBJ databases">
        <title>Draft genome sequence of the cyanotroph, Pseudomonas monteilii BCN3.</title>
        <authorList>
            <person name="Jones L.B."/>
            <person name="Kunz D.A."/>
        </authorList>
    </citation>
    <scope>NUCLEOTIDE SEQUENCE [LARGE SCALE GENOMIC DNA]</scope>
    <source>
        <strain evidence="4 5">BCN3</strain>
    </source>
</reference>
<evidence type="ECO:0000256" key="1">
    <source>
        <dbReference type="ARBA" id="ARBA00006252"/>
    </source>
</evidence>
<keyword evidence="2" id="KW-0560">Oxidoreductase</keyword>
<dbReference type="RefSeq" id="WP_119369383.1">
    <property type="nucleotide sequence ID" value="NZ_QWLL01000017.1"/>
</dbReference>
<organism evidence="4 5">
    <name type="scientific">Pseudomonas monteilii</name>
    <dbReference type="NCBI Taxonomy" id="76759"/>
    <lineage>
        <taxon>Bacteria</taxon>
        <taxon>Pseudomonadati</taxon>
        <taxon>Pseudomonadota</taxon>
        <taxon>Gammaproteobacteria</taxon>
        <taxon>Pseudomonadales</taxon>
        <taxon>Pseudomonadaceae</taxon>
        <taxon>Pseudomonas</taxon>
    </lineage>
</organism>
<dbReference type="EMBL" id="QWLL01000017">
    <property type="protein sequence ID" value="RII78266.1"/>
    <property type="molecule type" value="Genomic_DNA"/>
</dbReference>
<dbReference type="GO" id="GO:0005829">
    <property type="term" value="C:cytosol"/>
    <property type="evidence" value="ECO:0007669"/>
    <property type="project" value="TreeGrafter"/>
</dbReference>
<dbReference type="InterPro" id="IPR029039">
    <property type="entry name" value="Flavoprotein-like_sf"/>
</dbReference>
<accession>A0A399MC11</accession>
<dbReference type="InterPro" id="IPR003680">
    <property type="entry name" value="Flavodoxin_fold"/>
</dbReference>
<evidence type="ECO:0000313" key="4">
    <source>
        <dbReference type="EMBL" id="RII78266.1"/>
    </source>
</evidence>
<dbReference type="SUPFAM" id="SSF52218">
    <property type="entry name" value="Flavoproteins"/>
    <property type="match status" value="1"/>
</dbReference>